<dbReference type="RefSeq" id="WP_092739978.1">
    <property type="nucleotide sequence ID" value="NZ_FNOV01000006.1"/>
</dbReference>
<evidence type="ECO:0000313" key="1">
    <source>
        <dbReference type="EMBL" id="SDY21282.1"/>
    </source>
</evidence>
<reference evidence="2" key="1">
    <citation type="submission" date="2016-10" db="EMBL/GenBank/DDBJ databases">
        <authorList>
            <person name="Varghese N."/>
            <person name="Submissions S."/>
        </authorList>
    </citation>
    <scope>NUCLEOTIDE SEQUENCE [LARGE SCALE GENOMIC DNA]</scope>
    <source>
        <strain evidence="2">CGMCC 1.8975</strain>
    </source>
</reference>
<protein>
    <submittedName>
        <fullName evidence="1">Uncharacterized protein</fullName>
    </submittedName>
</protein>
<evidence type="ECO:0000313" key="2">
    <source>
        <dbReference type="Proteomes" id="UP000199249"/>
    </source>
</evidence>
<keyword evidence="2" id="KW-1185">Reference proteome</keyword>
<dbReference type="EMBL" id="FNOV01000006">
    <property type="protein sequence ID" value="SDY21282.1"/>
    <property type="molecule type" value="Genomic_DNA"/>
</dbReference>
<sequence length="208" mass="23681">MLLLPLVSALTTVLSTPGEAIGSQYSTAVAPPGSIPPLYRFLQQHFDSTIVYQQQGSWNQGPNMLILSKKGQQVYFFTYRSPYQPTQGHYIPGGLTQKFSKQEARFRAIQPDTNQYFLPQRVSEPVLKQTWKNLHPTQLWQVRNNDARSSDEECIIEDASTVTLWFLTRANSRTACFYAPDFYEECAGPGVNRRQAIKTRMALEALLR</sequence>
<proteinExistence type="predicted"/>
<dbReference type="OrthoDB" id="881598at2"/>
<accession>A0A1H3I0Z1</accession>
<gene>
    <name evidence="1" type="ORF">SAMN04488069_106234</name>
</gene>
<dbReference type="STRING" id="651662.SAMN04488069_106234"/>
<name>A0A1H3I0Z1_9BACT</name>
<dbReference type="AlphaFoldDB" id="A0A1H3I0Z1"/>
<organism evidence="1 2">
    <name type="scientific">Hymenobacter psychrophilus</name>
    <dbReference type="NCBI Taxonomy" id="651662"/>
    <lineage>
        <taxon>Bacteria</taxon>
        <taxon>Pseudomonadati</taxon>
        <taxon>Bacteroidota</taxon>
        <taxon>Cytophagia</taxon>
        <taxon>Cytophagales</taxon>
        <taxon>Hymenobacteraceae</taxon>
        <taxon>Hymenobacter</taxon>
    </lineage>
</organism>
<dbReference type="Proteomes" id="UP000199249">
    <property type="component" value="Unassembled WGS sequence"/>
</dbReference>